<dbReference type="InterPro" id="IPR036390">
    <property type="entry name" value="WH_DNA-bd_sf"/>
</dbReference>
<dbReference type="PANTHER" id="PTHR38465">
    <property type="entry name" value="HTH-TYPE TRANSCRIPTIONAL REGULATOR MJ1563-RELATED"/>
    <property type="match status" value="1"/>
</dbReference>
<dbReference type="PANTHER" id="PTHR38465:SF2">
    <property type="entry name" value="HTH-TYPE TRANSCRIPTIONAL REGULATOR MMPR5"/>
    <property type="match status" value="1"/>
</dbReference>
<feature type="region of interest" description="Disordered" evidence="4">
    <location>
        <begin position="1"/>
        <end position="26"/>
    </location>
</feature>
<dbReference type="AlphaFoldDB" id="A0A2A9E798"/>
<keyword evidence="7" id="KW-1185">Reference proteome</keyword>
<dbReference type="InterPro" id="IPR000835">
    <property type="entry name" value="HTH_MarR-typ"/>
</dbReference>
<dbReference type="SUPFAM" id="SSF46785">
    <property type="entry name" value="Winged helix' DNA-binding domain"/>
    <property type="match status" value="1"/>
</dbReference>
<dbReference type="GO" id="GO:0003677">
    <property type="term" value="F:DNA binding"/>
    <property type="evidence" value="ECO:0007669"/>
    <property type="project" value="UniProtKB-KW"/>
</dbReference>
<dbReference type="Gene3D" id="1.10.287.160">
    <property type="entry name" value="HR1 repeat"/>
    <property type="match status" value="1"/>
</dbReference>
<dbReference type="Proteomes" id="UP000225548">
    <property type="component" value="Unassembled WGS sequence"/>
</dbReference>
<keyword evidence="1" id="KW-0805">Transcription regulation</keyword>
<sequence length="181" mass="19881">MKCVKPSTRSTVRASVPPPSTTDDAPASATELADFVEQLGIGLESSGLPRAAGRMLAWLMVCDPPEQTADDLATALVASRGGVSTTVRLLVQMQLVERVGRAGERRSYYRVVPHVWDQAMTAQSAPITLMRQVADRGLAILADAGPGRRERLAEMRDYLTFMEREMPALQRRYHAEKGTNR</sequence>
<evidence type="ECO:0000313" key="6">
    <source>
        <dbReference type="EMBL" id="PFG34195.1"/>
    </source>
</evidence>
<dbReference type="InterPro" id="IPR036388">
    <property type="entry name" value="WH-like_DNA-bd_sf"/>
</dbReference>
<evidence type="ECO:0000256" key="1">
    <source>
        <dbReference type="ARBA" id="ARBA00023015"/>
    </source>
</evidence>
<dbReference type="Pfam" id="PF12802">
    <property type="entry name" value="MarR_2"/>
    <property type="match status" value="1"/>
</dbReference>
<comment type="caution">
    <text evidence="6">The sequence shown here is derived from an EMBL/GenBank/DDBJ whole genome shotgun (WGS) entry which is preliminary data.</text>
</comment>
<evidence type="ECO:0000256" key="4">
    <source>
        <dbReference type="SAM" id="MobiDB-lite"/>
    </source>
</evidence>
<dbReference type="InterPro" id="IPR052362">
    <property type="entry name" value="HTH-GbsR_regulator"/>
</dbReference>
<evidence type="ECO:0000259" key="5">
    <source>
        <dbReference type="Pfam" id="PF12802"/>
    </source>
</evidence>
<evidence type="ECO:0000256" key="2">
    <source>
        <dbReference type="ARBA" id="ARBA00023125"/>
    </source>
</evidence>
<evidence type="ECO:0000256" key="3">
    <source>
        <dbReference type="ARBA" id="ARBA00023163"/>
    </source>
</evidence>
<dbReference type="Gene3D" id="1.10.10.10">
    <property type="entry name" value="Winged helix-like DNA-binding domain superfamily/Winged helix DNA-binding domain"/>
    <property type="match status" value="1"/>
</dbReference>
<feature type="domain" description="HTH marR-type" evidence="5">
    <location>
        <begin position="46"/>
        <end position="107"/>
    </location>
</feature>
<keyword evidence="2" id="KW-0238">DNA-binding</keyword>
<dbReference type="GO" id="GO:0003700">
    <property type="term" value="F:DNA-binding transcription factor activity"/>
    <property type="evidence" value="ECO:0007669"/>
    <property type="project" value="InterPro"/>
</dbReference>
<proteinExistence type="predicted"/>
<organism evidence="6 7">
    <name type="scientific">Sanguibacter antarcticus</name>
    <dbReference type="NCBI Taxonomy" id="372484"/>
    <lineage>
        <taxon>Bacteria</taxon>
        <taxon>Bacillati</taxon>
        <taxon>Actinomycetota</taxon>
        <taxon>Actinomycetes</taxon>
        <taxon>Micrococcales</taxon>
        <taxon>Sanguibacteraceae</taxon>
        <taxon>Sanguibacter</taxon>
    </lineage>
</organism>
<dbReference type="EMBL" id="PDJG01000001">
    <property type="protein sequence ID" value="PFG34195.1"/>
    <property type="molecule type" value="Genomic_DNA"/>
</dbReference>
<accession>A0A2A9E798</accession>
<protein>
    <submittedName>
        <fullName evidence="6">MarR family protein</fullName>
    </submittedName>
</protein>
<keyword evidence="3" id="KW-0804">Transcription</keyword>
<name>A0A2A9E798_9MICO</name>
<gene>
    <name evidence="6" type="ORF">ATL42_2100</name>
</gene>
<reference evidence="6 7" key="1">
    <citation type="submission" date="2017-10" db="EMBL/GenBank/DDBJ databases">
        <title>Sequencing the genomes of 1000 actinobacteria strains.</title>
        <authorList>
            <person name="Klenk H.-P."/>
        </authorList>
    </citation>
    <scope>NUCLEOTIDE SEQUENCE [LARGE SCALE GENOMIC DNA]</scope>
    <source>
        <strain evidence="6 7">DSM 18966</strain>
    </source>
</reference>
<evidence type="ECO:0000313" key="7">
    <source>
        <dbReference type="Proteomes" id="UP000225548"/>
    </source>
</evidence>